<reference evidence="1" key="1">
    <citation type="submission" date="2018-06" db="EMBL/GenBank/DDBJ databases">
        <authorList>
            <person name="Zhirakovskaya E."/>
        </authorList>
    </citation>
    <scope>NUCLEOTIDE SEQUENCE</scope>
</reference>
<name>A0A3B0T896_9ZZZZ</name>
<evidence type="ECO:0000313" key="1">
    <source>
        <dbReference type="EMBL" id="VAW08399.1"/>
    </source>
</evidence>
<organism evidence="1">
    <name type="scientific">hydrothermal vent metagenome</name>
    <dbReference type="NCBI Taxonomy" id="652676"/>
    <lineage>
        <taxon>unclassified sequences</taxon>
        <taxon>metagenomes</taxon>
        <taxon>ecological metagenomes</taxon>
    </lineage>
</organism>
<accession>A0A3B0T896</accession>
<dbReference type="Pfam" id="PF11287">
    <property type="entry name" value="DUF3088"/>
    <property type="match status" value="1"/>
</dbReference>
<gene>
    <name evidence="1" type="ORF">MNBD_ALPHA05-573</name>
</gene>
<feature type="non-terminal residue" evidence="1">
    <location>
        <position position="1"/>
    </location>
</feature>
<dbReference type="EMBL" id="UOEH01000658">
    <property type="protein sequence ID" value="VAW08399.1"/>
    <property type="molecule type" value="Genomic_DNA"/>
</dbReference>
<dbReference type="InterPro" id="IPR021439">
    <property type="entry name" value="DUF3088"/>
</dbReference>
<proteinExistence type="predicted"/>
<protein>
    <submittedName>
        <fullName evidence="1">Uncharacterized protein</fullName>
    </submittedName>
</protein>
<sequence>PECAEIWGVLNYFPAILHGLDIRYQPIARPRVEMVDMLGEDHQNCPTLVLVQGVDAGADIAVKTANGHSFLDNARDIGKYFAHRYGAPVPRGSL</sequence>
<dbReference type="AlphaFoldDB" id="A0A3B0T896"/>